<accession>A0A839U5J1</accession>
<dbReference type="RefSeq" id="WP_183662230.1">
    <property type="nucleotide sequence ID" value="NZ_JACHXN010000007.1"/>
</dbReference>
<evidence type="ECO:0000313" key="3">
    <source>
        <dbReference type="Proteomes" id="UP000554520"/>
    </source>
</evidence>
<evidence type="ECO:0000256" key="1">
    <source>
        <dbReference type="SAM" id="MobiDB-lite"/>
    </source>
</evidence>
<gene>
    <name evidence="2" type="ORF">FHS21_002791</name>
</gene>
<reference evidence="2 3" key="1">
    <citation type="submission" date="2020-08" db="EMBL/GenBank/DDBJ databases">
        <title>Genomic Encyclopedia of Type Strains, Phase III (KMG-III): the genomes of soil and plant-associated and newly described type strains.</title>
        <authorList>
            <person name="Whitman W."/>
        </authorList>
    </citation>
    <scope>NUCLEOTIDE SEQUENCE [LARGE SCALE GENOMIC DNA]</scope>
    <source>
        <strain evidence="2 3">CECT 7015</strain>
    </source>
</reference>
<dbReference type="AlphaFoldDB" id="A0A839U5J1"/>
<feature type="region of interest" description="Disordered" evidence="1">
    <location>
        <begin position="251"/>
        <end position="297"/>
    </location>
</feature>
<dbReference type="Proteomes" id="UP000554520">
    <property type="component" value="Unassembled WGS sequence"/>
</dbReference>
<feature type="compositionally biased region" description="Basic and acidic residues" evidence="1">
    <location>
        <begin position="251"/>
        <end position="264"/>
    </location>
</feature>
<feature type="compositionally biased region" description="Gly residues" evidence="1">
    <location>
        <begin position="283"/>
        <end position="297"/>
    </location>
</feature>
<protein>
    <submittedName>
        <fullName evidence="2">Putative membrane protein YgcG</fullName>
    </submittedName>
</protein>
<evidence type="ECO:0000313" key="2">
    <source>
        <dbReference type="EMBL" id="MBB3146376.1"/>
    </source>
</evidence>
<organism evidence="2 3">
    <name type="scientific">Phyllobacterium trifolii</name>
    <dbReference type="NCBI Taxonomy" id="300193"/>
    <lineage>
        <taxon>Bacteria</taxon>
        <taxon>Pseudomonadati</taxon>
        <taxon>Pseudomonadota</taxon>
        <taxon>Alphaproteobacteria</taxon>
        <taxon>Hyphomicrobiales</taxon>
        <taxon>Phyllobacteriaceae</taxon>
        <taxon>Phyllobacterium</taxon>
    </lineage>
</organism>
<comment type="caution">
    <text evidence="2">The sequence shown here is derived from an EMBL/GenBank/DDBJ whole genome shotgun (WGS) entry which is preliminary data.</text>
</comment>
<keyword evidence="3" id="KW-1185">Reference proteome</keyword>
<name>A0A839U5J1_9HYPH</name>
<sequence length="297" mass="32776">MNGYNEFLSSDEVIYIVSNLTVDDQAFLVGGQAASLWAEYYVQFEPELSQYEPFTTKDVDYFGGVKAAEKLAAAINGKVVLPSKDTMNSNSTALVEASVNDRTVVIDFLHDIIGVNRKEFEKGVATILLKTEKGQTIEIPLMHPVLCLKSRLGNMLSAATMRRDEVATRQAHAAVLVVKAYIEEALRDNDVKEAMRCLFDVLHYVNSDMYGRNAHVDPGIDALTIVKAFADDDRLNPIWREKNLHPFIGKVETKRAERSQRLSDRSGGSKYRARHHHNDGENNDGGDGSGGGASSGP</sequence>
<dbReference type="EMBL" id="JACHXN010000007">
    <property type="protein sequence ID" value="MBB3146376.1"/>
    <property type="molecule type" value="Genomic_DNA"/>
</dbReference>
<proteinExistence type="predicted"/>